<keyword evidence="2 5" id="KW-0436">Ligase</keyword>
<dbReference type="OrthoDB" id="9800957at2"/>
<dbReference type="GO" id="GO:0046872">
    <property type="term" value="F:metal ion binding"/>
    <property type="evidence" value="ECO:0007669"/>
    <property type="project" value="InterPro"/>
</dbReference>
<keyword evidence="6" id="KW-1185">Reference proteome</keyword>
<dbReference type="EMBL" id="SOQX01000005">
    <property type="protein sequence ID" value="TDY00633.1"/>
    <property type="molecule type" value="Genomic_DNA"/>
</dbReference>
<dbReference type="AlphaFoldDB" id="A0A4R8ITQ2"/>
<dbReference type="SUPFAM" id="SSF56059">
    <property type="entry name" value="Glutathione synthetase ATP-binding domain-like"/>
    <property type="match status" value="1"/>
</dbReference>
<proteinExistence type="inferred from homology"/>
<comment type="caution">
    <text evidence="5">The sequence shown here is derived from an EMBL/GenBank/DDBJ whole genome shotgun (WGS) entry which is preliminary data.</text>
</comment>
<dbReference type="Gene3D" id="3.30.470.20">
    <property type="entry name" value="ATP-grasp fold, B domain"/>
    <property type="match status" value="1"/>
</dbReference>
<accession>A0A4R8ITQ2</accession>
<dbReference type="Pfam" id="PF07478">
    <property type="entry name" value="Dala_Dala_lig_C"/>
    <property type="match status" value="1"/>
</dbReference>
<protein>
    <submittedName>
        <fullName evidence="5">D-alanine-D-alanine ligase</fullName>
    </submittedName>
</protein>
<dbReference type="InterPro" id="IPR011761">
    <property type="entry name" value="ATP-grasp"/>
</dbReference>
<dbReference type="InterPro" id="IPR011095">
    <property type="entry name" value="Dala_Dala_lig_C"/>
</dbReference>
<keyword evidence="3" id="KW-0067">ATP-binding</keyword>
<feature type="domain" description="ATP-grasp" evidence="4">
    <location>
        <begin position="118"/>
        <end position="331"/>
    </location>
</feature>
<dbReference type="GO" id="GO:0005524">
    <property type="term" value="F:ATP binding"/>
    <property type="evidence" value="ECO:0007669"/>
    <property type="project" value="UniProtKB-UniRule"/>
</dbReference>
<dbReference type="Proteomes" id="UP000294914">
    <property type="component" value="Unassembled WGS sequence"/>
</dbReference>
<dbReference type="GO" id="GO:0008716">
    <property type="term" value="F:D-alanine-D-alanine ligase activity"/>
    <property type="evidence" value="ECO:0007669"/>
    <property type="project" value="InterPro"/>
</dbReference>
<evidence type="ECO:0000256" key="1">
    <source>
        <dbReference type="ARBA" id="ARBA00010871"/>
    </source>
</evidence>
<gene>
    <name evidence="5" type="ORF">EDC23_2137</name>
</gene>
<evidence type="ECO:0000259" key="4">
    <source>
        <dbReference type="PROSITE" id="PS50975"/>
    </source>
</evidence>
<dbReference type="PANTHER" id="PTHR23132:SF23">
    <property type="entry name" value="D-ALANINE--D-ALANINE LIGASE B"/>
    <property type="match status" value="1"/>
</dbReference>
<sequence>MAHNKLKIGVLLGDPHLPYSFSHEGWLGKEEIIAFEQLESALAQLEGYSFSYFNDHEKLIDDLRHARLDLALNFCDTGYRNNWNLVTHIPALLEMFEIPYTGSNGMTLDVSADKSLVRALALDLDIPVPDESFVDLRADPLVLPENYPALIKSNTGAGSFGMTRDCVVYDSTQAIAYMQRLAGLIDPPQAVIQEFLTGPEYTVGVIGNPQSGLTVLPPAEIDYSQLAPDLPPVFTYDAKFDATSPYWNQLRHRRAELDESTSTQLIEYCTRLYRRLGIRDYARIDFRAGPDGTPRLLDVNPNPTWYADSRLAMMAEWAGYSYTDMLDRILQAAVTRYALKGDGD</sequence>
<evidence type="ECO:0000256" key="3">
    <source>
        <dbReference type="PROSITE-ProRule" id="PRU00409"/>
    </source>
</evidence>
<organism evidence="5 6">
    <name type="scientific">Thiohalophilus thiocyanatoxydans</name>
    <dbReference type="NCBI Taxonomy" id="381308"/>
    <lineage>
        <taxon>Bacteria</taxon>
        <taxon>Pseudomonadati</taxon>
        <taxon>Pseudomonadota</taxon>
        <taxon>Gammaproteobacteria</taxon>
        <taxon>Thiohalomonadales</taxon>
        <taxon>Thiohalophilaceae</taxon>
        <taxon>Thiohalophilus</taxon>
    </lineage>
</organism>
<evidence type="ECO:0000313" key="6">
    <source>
        <dbReference type="Proteomes" id="UP000294914"/>
    </source>
</evidence>
<reference evidence="5 6" key="1">
    <citation type="submission" date="2019-03" db="EMBL/GenBank/DDBJ databases">
        <title>Genomic Encyclopedia of Type Strains, Phase IV (KMG-IV): sequencing the most valuable type-strain genomes for metagenomic binning, comparative biology and taxonomic classification.</title>
        <authorList>
            <person name="Goeker M."/>
        </authorList>
    </citation>
    <scope>NUCLEOTIDE SEQUENCE [LARGE SCALE GENOMIC DNA]</scope>
    <source>
        <strain evidence="5 6">DSM 16326</strain>
    </source>
</reference>
<dbReference type="PROSITE" id="PS50975">
    <property type="entry name" value="ATP_GRASP"/>
    <property type="match status" value="1"/>
</dbReference>
<evidence type="ECO:0000313" key="5">
    <source>
        <dbReference type="EMBL" id="TDY00633.1"/>
    </source>
</evidence>
<keyword evidence="3" id="KW-0547">Nucleotide-binding</keyword>
<comment type="similarity">
    <text evidence="1">Belongs to the D-alanine--D-alanine ligase family.</text>
</comment>
<evidence type="ECO:0000256" key="2">
    <source>
        <dbReference type="ARBA" id="ARBA00022598"/>
    </source>
</evidence>
<name>A0A4R8ITQ2_9GAMM</name>
<dbReference type="PANTHER" id="PTHR23132">
    <property type="entry name" value="D-ALANINE--D-ALANINE LIGASE"/>
    <property type="match status" value="1"/>
</dbReference>